<protein>
    <recommendedName>
        <fullName evidence="1">F-box domain-containing protein</fullName>
    </recommendedName>
</protein>
<name>A0A9P5TE87_9AGAM</name>
<dbReference type="EMBL" id="WHVB01000001">
    <property type="protein sequence ID" value="KAF8486998.1"/>
    <property type="molecule type" value="Genomic_DNA"/>
</dbReference>
<dbReference type="InterPro" id="IPR032675">
    <property type="entry name" value="LRR_dom_sf"/>
</dbReference>
<feature type="domain" description="F-box" evidence="1">
    <location>
        <begin position="2"/>
        <end position="49"/>
    </location>
</feature>
<dbReference type="Gene3D" id="3.80.10.10">
    <property type="entry name" value="Ribonuclease Inhibitor"/>
    <property type="match status" value="1"/>
</dbReference>
<dbReference type="CDD" id="cd09917">
    <property type="entry name" value="F-box_SF"/>
    <property type="match status" value="1"/>
</dbReference>
<dbReference type="Pfam" id="PF00646">
    <property type="entry name" value="F-box"/>
    <property type="match status" value="1"/>
</dbReference>
<dbReference type="InterPro" id="IPR001810">
    <property type="entry name" value="F-box_dom"/>
</dbReference>
<evidence type="ECO:0000313" key="2">
    <source>
        <dbReference type="EMBL" id="KAF8486998.1"/>
    </source>
</evidence>
<dbReference type="AlphaFoldDB" id="A0A9P5TE87"/>
<dbReference type="SUPFAM" id="SSF52047">
    <property type="entry name" value="RNI-like"/>
    <property type="match status" value="1"/>
</dbReference>
<comment type="caution">
    <text evidence="2">The sequence shown here is derived from an EMBL/GenBank/DDBJ whole genome shotgun (WGS) entry which is preliminary data.</text>
</comment>
<dbReference type="Proteomes" id="UP000759537">
    <property type="component" value="Unassembled WGS sequence"/>
</dbReference>
<gene>
    <name evidence="2" type="ORF">DFH94DRAFT_10389</name>
</gene>
<dbReference type="PROSITE" id="PS50181">
    <property type="entry name" value="FBOX"/>
    <property type="match status" value="1"/>
</dbReference>
<dbReference type="OrthoDB" id="3270296at2759"/>
<reference evidence="2" key="2">
    <citation type="journal article" date="2020" name="Nat. Commun.">
        <title>Large-scale genome sequencing of mycorrhizal fungi provides insights into the early evolution of symbiotic traits.</title>
        <authorList>
            <person name="Miyauchi S."/>
            <person name="Kiss E."/>
            <person name="Kuo A."/>
            <person name="Drula E."/>
            <person name="Kohler A."/>
            <person name="Sanchez-Garcia M."/>
            <person name="Morin E."/>
            <person name="Andreopoulos B."/>
            <person name="Barry K.W."/>
            <person name="Bonito G."/>
            <person name="Buee M."/>
            <person name="Carver A."/>
            <person name="Chen C."/>
            <person name="Cichocki N."/>
            <person name="Clum A."/>
            <person name="Culley D."/>
            <person name="Crous P.W."/>
            <person name="Fauchery L."/>
            <person name="Girlanda M."/>
            <person name="Hayes R.D."/>
            <person name="Keri Z."/>
            <person name="LaButti K."/>
            <person name="Lipzen A."/>
            <person name="Lombard V."/>
            <person name="Magnuson J."/>
            <person name="Maillard F."/>
            <person name="Murat C."/>
            <person name="Nolan M."/>
            <person name="Ohm R.A."/>
            <person name="Pangilinan J."/>
            <person name="Pereira M.F."/>
            <person name="Perotto S."/>
            <person name="Peter M."/>
            <person name="Pfister S."/>
            <person name="Riley R."/>
            <person name="Sitrit Y."/>
            <person name="Stielow J.B."/>
            <person name="Szollosi G."/>
            <person name="Zifcakova L."/>
            <person name="Stursova M."/>
            <person name="Spatafora J.W."/>
            <person name="Tedersoo L."/>
            <person name="Vaario L.M."/>
            <person name="Yamada A."/>
            <person name="Yan M."/>
            <person name="Wang P."/>
            <person name="Xu J."/>
            <person name="Bruns T."/>
            <person name="Baldrian P."/>
            <person name="Vilgalys R."/>
            <person name="Dunand C."/>
            <person name="Henrissat B."/>
            <person name="Grigoriev I.V."/>
            <person name="Hibbett D."/>
            <person name="Nagy L.G."/>
            <person name="Martin F.M."/>
        </authorList>
    </citation>
    <scope>NUCLEOTIDE SEQUENCE</scope>
    <source>
        <strain evidence="2">Prilba</strain>
    </source>
</reference>
<reference evidence="2" key="1">
    <citation type="submission" date="2019-10" db="EMBL/GenBank/DDBJ databases">
        <authorList>
            <consortium name="DOE Joint Genome Institute"/>
            <person name="Kuo A."/>
            <person name="Miyauchi S."/>
            <person name="Kiss E."/>
            <person name="Drula E."/>
            <person name="Kohler A."/>
            <person name="Sanchez-Garcia M."/>
            <person name="Andreopoulos B."/>
            <person name="Barry K.W."/>
            <person name="Bonito G."/>
            <person name="Buee M."/>
            <person name="Carver A."/>
            <person name="Chen C."/>
            <person name="Cichocki N."/>
            <person name="Clum A."/>
            <person name="Culley D."/>
            <person name="Crous P.W."/>
            <person name="Fauchery L."/>
            <person name="Girlanda M."/>
            <person name="Hayes R."/>
            <person name="Keri Z."/>
            <person name="LaButti K."/>
            <person name="Lipzen A."/>
            <person name="Lombard V."/>
            <person name="Magnuson J."/>
            <person name="Maillard F."/>
            <person name="Morin E."/>
            <person name="Murat C."/>
            <person name="Nolan M."/>
            <person name="Ohm R."/>
            <person name="Pangilinan J."/>
            <person name="Pereira M."/>
            <person name="Perotto S."/>
            <person name="Peter M."/>
            <person name="Riley R."/>
            <person name="Sitrit Y."/>
            <person name="Stielow B."/>
            <person name="Szollosi G."/>
            <person name="Zifcakova L."/>
            <person name="Stursova M."/>
            <person name="Spatafora J.W."/>
            <person name="Tedersoo L."/>
            <person name="Vaario L.-M."/>
            <person name="Yamada A."/>
            <person name="Yan M."/>
            <person name="Wang P."/>
            <person name="Xu J."/>
            <person name="Bruns T."/>
            <person name="Baldrian P."/>
            <person name="Vilgalys R."/>
            <person name="Henrissat B."/>
            <person name="Grigoriev I.V."/>
            <person name="Hibbett D."/>
            <person name="Nagy L.G."/>
            <person name="Martin F.M."/>
        </authorList>
    </citation>
    <scope>NUCLEOTIDE SEQUENCE</scope>
    <source>
        <strain evidence="2">Prilba</strain>
    </source>
</reference>
<keyword evidence="3" id="KW-1185">Reference proteome</keyword>
<organism evidence="2 3">
    <name type="scientific">Russula ochroleuca</name>
    <dbReference type="NCBI Taxonomy" id="152965"/>
    <lineage>
        <taxon>Eukaryota</taxon>
        <taxon>Fungi</taxon>
        <taxon>Dikarya</taxon>
        <taxon>Basidiomycota</taxon>
        <taxon>Agaricomycotina</taxon>
        <taxon>Agaricomycetes</taxon>
        <taxon>Russulales</taxon>
        <taxon>Russulaceae</taxon>
        <taxon>Russula</taxon>
    </lineage>
</organism>
<proteinExistence type="predicted"/>
<sequence>MCVLLLRLPFDILEHLVESLERPDLLSLALSCSTWKNIIIPHHLEYREISMSIDHYSIWRHLAERPSLAANVRKLVVTEPDPYHPSLSFMPTNCPRLQVPTTLVPLSLSRGSIPRERHPDYPLRALRNMRLLKTLEFENISRLSQGSPDTLSLFLAHIPSVENLILKSSRARGVEIEGNFEVVQPVWKFPNLKSAMLTGLPWDRKYVRPFRSALLSSSDLQVLHLPHFVGYTSEVASTLNECRFPSLIELNLGWGWTFETYHFAQRFLEAHPTIENLTWSCAYNVNLRQGSLPNLKHLSVSHLSFVRALSGARGPDDSKLCLETLGDLFLFSTDLPADLQDINGTSVHKLSIKFCDSLATLRAVASFFPAVTHLSIHGSVFIRPKSRWSRAFRKLIRRIFPHRFANRISSISPRVEDVLPLFPELEDLSGSSFPHGIAASSLQDIRVRFPKLRRLEPFDL</sequence>
<evidence type="ECO:0000313" key="3">
    <source>
        <dbReference type="Proteomes" id="UP000759537"/>
    </source>
</evidence>
<evidence type="ECO:0000259" key="1">
    <source>
        <dbReference type="PROSITE" id="PS50181"/>
    </source>
</evidence>
<accession>A0A9P5TE87</accession>